<comment type="caution">
    <text evidence="2">The sequence shown here is derived from an EMBL/GenBank/DDBJ whole genome shotgun (WGS) entry which is preliminary data.</text>
</comment>
<dbReference type="SUPFAM" id="SSF51182">
    <property type="entry name" value="RmlC-like cupins"/>
    <property type="match status" value="1"/>
</dbReference>
<dbReference type="InterPro" id="IPR014710">
    <property type="entry name" value="RmlC-like_jellyroll"/>
</dbReference>
<dbReference type="RefSeq" id="WP_203900228.1">
    <property type="nucleotide sequence ID" value="NZ_BOPF01000012.1"/>
</dbReference>
<evidence type="ECO:0000313" key="3">
    <source>
        <dbReference type="Proteomes" id="UP000619260"/>
    </source>
</evidence>
<feature type="domain" description="Cupin type-2" evidence="1">
    <location>
        <begin position="42"/>
        <end position="108"/>
    </location>
</feature>
<dbReference type="PANTHER" id="PTHR36440:SF1">
    <property type="entry name" value="PUTATIVE (AFU_ORTHOLOGUE AFUA_8G07350)-RELATED"/>
    <property type="match status" value="1"/>
</dbReference>
<dbReference type="EMBL" id="BOPF01000012">
    <property type="protein sequence ID" value="GIJ46707.1"/>
    <property type="molecule type" value="Genomic_DNA"/>
</dbReference>
<dbReference type="AlphaFoldDB" id="A0A8J4DRW5"/>
<keyword evidence="3" id="KW-1185">Reference proteome</keyword>
<dbReference type="InterPro" id="IPR013096">
    <property type="entry name" value="Cupin_2"/>
</dbReference>
<protein>
    <recommendedName>
        <fullName evidence="1">Cupin type-2 domain-containing protein</fullName>
    </recommendedName>
</protein>
<name>A0A8J4DRW5_9ACTN</name>
<dbReference type="PANTHER" id="PTHR36440">
    <property type="entry name" value="PUTATIVE (AFU_ORTHOLOGUE AFUA_8G07350)-RELATED"/>
    <property type="match status" value="1"/>
</dbReference>
<evidence type="ECO:0000313" key="2">
    <source>
        <dbReference type="EMBL" id="GIJ46707.1"/>
    </source>
</evidence>
<dbReference type="InterPro" id="IPR053146">
    <property type="entry name" value="QDO-like"/>
</dbReference>
<dbReference type="Gene3D" id="2.60.120.10">
    <property type="entry name" value="Jelly Rolls"/>
    <property type="match status" value="1"/>
</dbReference>
<sequence>MSFEILHVPAGEGLTKWVSGDIYTMKATAKDTNGAFAFIEAIVPPDSGPIAHAHTAEDEAFYLLDGALEFLDGDRTFVAEAGSFLFIPRGRRHRFKNISNTPARTLFMFTPGGPEALFVEGGDEPVPGQQPVVWDMDRAAQVADIIERTGLVVLPEV</sequence>
<gene>
    <name evidence="2" type="ORF">Val02_35930</name>
</gene>
<dbReference type="InterPro" id="IPR011051">
    <property type="entry name" value="RmlC_Cupin_sf"/>
</dbReference>
<dbReference type="Pfam" id="PF07883">
    <property type="entry name" value="Cupin_2"/>
    <property type="match status" value="1"/>
</dbReference>
<proteinExistence type="predicted"/>
<accession>A0A8J4DRW5</accession>
<organism evidence="2 3">
    <name type="scientific">Virgisporangium aliadipatigenens</name>
    <dbReference type="NCBI Taxonomy" id="741659"/>
    <lineage>
        <taxon>Bacteria</taxon>
        <taxon>Bacillati</taxon>
        <taxon>Actinomycetota</taxon>
        <taxon>Actinomycetes</taxon>
        <taxon>Micromonosporales</taxon>
        <taxon>Micromonosporaceae</taxon>
        <taxon>Virgisporangium</taxon>
    </lineage>
</organism>
<dbReference type="Proteomes" id="UP000619260">
    <property type="component" value="Unassembled WGS sequence"/>
</dbReference>
<evidence type="ECO:0000259" key="1">
    <source>
        <dbReference type="Pfam" id="PF07883"/>
    </source>
</evidence>
<reference evidence="2" key="1">
    <citation type="submission" date="2021-01" db="EMBL/GenBank/DDBJ databases">
        <title>Whole genome shotgun sequence of Virgisporangium aliadipatigenens NBRC 105644.</title>
        <authorList>
            <person name="Komaki H."/>
            <person name="Tamura T."/>
        </authorList>
    </citation>
    <scope>NUCLEOTIDE SEQUENCE</scope>
    <source>
        <strain evidence="2">NBRC 105644</strain>
    </source>
</reference>